<dbReference type="AlphaFoldDB" id="A0A0C3HA79"/>
<sequence length="347" mass="39519">ITSCSYVASYTWLQGSAPSIMIPGSPPMWNPPSHSRRLDPDKGEYFRDPNAARYPSHPLEPAVLATLEQRPELATNEINIFTCSSTLGNLSRFVRGVDKSFRFVIEKAGSTIFFIRKENSPTQLIPDVRGYGHTFPEEYTSWEKGLAGAESHQRIIRYKFGGLCFLVRFEADGYIRKDKDEADSISEPPIEVNDLIGMLQAQQPVTDGKCLNIERGGRRVPQDDIIDIKTRSAFDFKTRTIKKEIDMTDLTPRLWLSQIPTLVVGYHDRGLFDDIRVRSMREEIVQWERDNEGQLRKLVSLLHELIDCARTSKTSLEVCRSESRPLEVRRLAGNGTRALSPETTIKW</sequence>
<proteinExistence type="predicted"/>
<feature type="non-terminal residue" evidence="1">
    <location>
        <position position="1"/>
    </location>
</feature>
<organism evidence="1 2">
    <name type="scientific">Oidiodendron maius (strain Zn)</name>
    <dbReference type="NCBI Taxonomy" id="913774"/>
    <lineage>
        <taxon>Eukaryota</taxon>
        <taxon>Fungi</taxon>
        <taxon>Dikarya</taxon>
        <taxon>Ascomycota</taxon>
        <taxon>Pezizomycotina</taxon>
        <taxon>Leotiomycetes</taxon>
        <taxon>Leotiomycetes incertae sedis</taxon>
        <taxon>Myxotrichaceae</taxon>
        <taxon>Oidiodendron</taxon>
    </lineage>
</organism>
<feature type="non-terminal residue" evidence="1">
    <location>
        <position position="347"/>
    </location>
</feature>
<reference evidence="2" key="2">
    <citation type="submission" date="2015-01" db="EMBL/GenBank/DDBJ databases">
        <title>Evolutionary Origins and Diversification of the Mycorrhizal Mutualists.</title>
        <authorList>
            <consortium name="DOE Joint Genome Institute"/>
            <consortium name="Mycorrhizal Genomics Consortium"/>
            <person name="Kohler A."/>
            <person name="Kuo A."/>
            <person name="Nagy L.G."/>
            <person name="Floudas D."/>
            <person name="Copeland A."/>
            <person name="Barry K.W."/>
            <person name="Cichocki N."/>
            <person name="Veneault-Fourrey C."/>
            <person name="LaButti K."/>
            <person name="Lindquist E.A."/>
            <person name="Lipzen A."/>
            <person name="Lundell T."/>
            <person name="Morin E."/>
            <person name="Murat C."/>
            <person name="Riley R."/>
            <person name="Ohm R."/>
            <person name="Sun H."/>
            <person name="Tunlid A."/>
            <person name="Henrissat B."/>
            <person name="Grigoriev I.V."/>
            <person name="Hibbett D.S."/>
            <person name="Martin F."/>
        </authorList>
    </citation>
    <scope>NUCLEOTIDE SEQUENCE [LARGE SCALE GENOMIC DNA]</scope>
    <source>
        <strain evidence="2">Zn</strain>
    </source>
</reference>
<reference evidence="1 2" key="1">
    <citation type="submission" date="2014-04" db="EMBL/GenBank/DDBJ databases">
        <authorList>
            <consortium name="DOE Joint Genome Institute"/>
            <person name="Kuo A."/>
            <person name="Martino E."/>
            <person name="Perotto S."/>
            <person name="Kohler A."/>
            <person name="Nagy L.G."/>
            <person name="Floudas D."/>
            <person name="Copeland A."/>
            <person name="Barry K.W."/>
            <person name="Cichocki N."/>
            <person name="Veneault-Fourrey C."/>
            <person name="LaButti K."/>
            <person name="Lindquist E.A."/>
            <person name="Lipzen A."/>
            <person name="Lundell T."/>
            <person name="Morin E."/>
            <person name="Murat C."/>
            <person name="Sun H."/>
            <person name="Tunlid A."/>
            <person name="Henrissat B."/>
            <person name="Grigoriev I.V."/>
            <person name="Hibbett D.S."/>
            <person name="Martin F."/>
            <person name="Nordberg H.P."/>
            <person name="Cantor M.N."/>
            <person name="Hua S.X."/>
        </authorList>
    </citation>
    <scope>NUCLEOTIDE SEQUENCE [LARGE SCALE GENOMIC DNA]</scope>
    <source>
        <strain evidence="1 2">Zn</strain>
    </source>
</reference>
<dbReference type="STRING" id="913774.A0A0C3HA79"/>
<dbReference type="PANTHER" id="PTHR35179">
    <property type="entry name" value="PROTEIN CBG02620"/>
    <property type="match status" value="1"/>
</dbReference>
<gene>
    <name evidence="1" type="ORF">OIDMADRAFT_64646</name>
</gene>
<protein>
    <recommendedName>
        <fullName evidence="3">Geranylgeranyl pyrophosphate synthetase</fullName>
    </recommendedName>
</protein>
<dbReference type="EMBL" id="KN832879">
    <property type="protein sequence ID" value="KIM99266.1"/>
    <property type="molecule type" value="Genomic_DNA"/>
</dbReference>
<evidence type="ECO:0008006" key="3">
    <source>
        <dbReference type="Google" id="ProtNLM"/>
    </source>
</evidence>
<dbReference type="Proteomes" id="UP000054321">
    <property type="component" value="Unassembled WGS sequence"/>
</dbReference>
<dbReference type="OrthoDB" id="5393654at2759"/>
<keyword evidence="2" id="KW-1185">Reference proteome</keyword>
<dbReference type="HOGENOM" id="CLU_030046_1_0_1"/>
<name>A0A0C3HA79_OIDMZ</name>
<dbReference type="PANTHER" id="PTHR35179:SF2">
    <property type="entry name" value="START DOMAIN-CONTAINING PROTEIN"/>
    <property type="match status" value="1"/>
</dbReference>
<accession>A0A0C3HA79</accession>
<dbReference type="InParanoid" id="A0A0C3HA79"/>
<evidence type="ECO:0000313" key="2">
    <source>
        <dbReference type="Proteomes" id="UP000054321"/>
    </source>
</evidence>
<evidence type="ECO:0000313" key="1">
    <source>
        <dbReference type="EMBL" id="KIM99266.1"/>
    </source>
</evidence>